<gene>
    <name evidence="2" type="ORF">HNR71_004045</name>
    <name evidence="3" type="ORF">HPO96_01955</name>
</gene>
<evidence type="ECO:0000313" key="5">
    <source>
        <dbReference type="Proteomes" id="UP000553957"/>
    </source>
</evidence>
<evidence type="ECO:0000256" key="1">
    <source>
        <dbReference type="SAM" id="MobiDB-lite"/>
    </source>
</evidence>
<evidence type="ECO:0000313" key="3">
    <source>
        <dbReference type="EMBL" id="NOL39000.1"/>
    </source>
</evidence>
<organism evidence="3 4">
    <name type="scientific">Kribbella sandramycini</name>
    <dbReference type="NCBI Taxonomy" id="60450"/>
    <lineage>
        <taxon>Bacteria</taxon>
        <taxon>Bacillati</taxon>
        <taxon>Actinomycetota</taxon>
        <taxon>Actinomycetes</taxon>
        <taxon>Propionibacteriales</taxon>
        <taxon>Kribbellaceae</taxon>
        <taxon>Kribbella</taxon>
    </lineage>
</organism>
<sequence length="220" mass="23898">MKFHLIVHDDFKQDMVRLHAAWQRDPTSPEGLEFQAAVAGLKALREGREDAYVGKQLGSGPRSYDLRDCAELKVPVVAEWTSHGRPLGPSHRLVYREFEPLPTVEGGRVVHDPAATPYRHAVAFAHRADDPASIAGERLGRQRSVLDRDLYGLTGGGRPSVGPDGREGAQTTPHRIPVPGDLLRQAAILRDSPPPTPRPPGGEPGAAARHPGGPGQQRER</sequence>
<dbReference type="Proteomes" id="UP000553957">
    <property type="component" value="Unassembled WGS sequence"/>
</dbReference>
<dbReference type="Proteomes" id="UP000534306">
    <property type="component" value="Unassembled WGS sequence"/>
</dbReference>
<dbReference type="EMBL" id="JACHKF010000001">
    <property type="protein sequence ID" value="MBB6568408.1"/>
    <property type="molecule type" value="Genomic_DNA"/>
</dbReference>
<name>A0A7Y4KUK8_9ACTN</name>
<feature type="region of interest" description="Disordered" evidence="1">
    <location>
        <begin position="146"/>
        <end position="220"/>
    </location>
</feature>
<reference evidence="3 4" key="1">
    <citation type="submission" date="2020-05" db="EMBL/GenBank/DDBJ databases">
        <title>Genome sequence of Kribbella sandramycini ATCC 39419.</title>
        <authorList>
            <person name="Maclea K.S."/>
            <person name="Fair J.L."/>
        </authorList>
    </citation>
    <scope>NUCLEOTIDE SEQUENCE [LARGE SCALE GENOMIC DNA]</scope>
    <source>
        <strain evidence="3 4">ATCC 39419</strain>
    </source>
</reference>
<evidence type="ECO:0000313" key="4">
    <source>
        <dbReference type="Proteomes" id="UP000534306"/>
    </source>
</evidence>
<comment type="caution">
    <text evidence="3">The sequence shown here is derived from an EMBL/GenBank/DDBJ whole genome shotgun (WGS) entry which is preliminary data.</text>
</comment>
<feature type="compositionally biased region" description="Pro residues" evidence="1">
    <location>
        <begin position="192"/>
        <end position="202"/>
    </location>
</feature>
<dbReference type="EMBL" id="JABJRC010000001">
    <property type="protein sequence ID" value="NOL39000.1"/>
    <property type="molecule type" value="Genomic_DNA"/>
</dbReference>
<reference evidence="2 5" key="2">
    <citation type="submission" date="2020-08" db="EMBL/GenBank/DDBJ databases">
        <title>Sequencing the genomes of 1000 actinobacteria strains.</title>
        <authorList>
            <person name="Klenk H.-P."/>
        </authorList>
    </citation>
    <scope>NUCLEOTIDE SEQUENCE [LARGE SCALE GENOMIC DNA]</scope>
    <source>
        <strain evidence="2 5">DSM 15626</strain>
    </source>
</reference>
<evidence type="ECO:0000313" key="2">
    <source>
        <dbReference type="EMBL" id="MBB6568408.1"/>
    </source>
</evidence>
<keyword evidence="4" id="KW-1185">Reference proteome</keyword>
<proteinExistence type="predicted"/>
<dbReference type="AlphaFoldDB" id="A0A7Y4KUK8"/>
<dbReference type="RefSeq" id="WP_171670470.1">
    <property type="nucleotide sequence ID" value="NZ_BAAAGT010000007.1"/>
</dbReference>
<accession>A0A7Y4KUK8</accession>
<protein>
    <submittedName>
        <fullName evidence="3">Uncharacterized protein</fullName>
    </submittedName>
</protein>